<dbReference type="InterPro" id="IPR001867">
    <property type="entry name" value="OmpR/PhoB-type_DNA-bd"/>
</dbReference>
<feature type="modified residue" description="4-aspartylphosphate" evidence="8">
    <location>
        <position position="14"/>
    </location>
</feature>
<dbReference type="GO" id="GO:0032993">
    <property type="term" value="C:protein-DNA complex"/>
    <property type="evidence" value="ECO:0007669"/>
    <property type="project" value="TreeGrafter"/>
</dbReference>
<keyword evidence="3" id="KW-0902">Two-component regulatory system</keyword>
<comment type="caution">
    <text evidence="12">The sequence shown here is derived from an EMBL/GenBank/DDBJ whole genome shotgun (WGS) entry which is preliminary data.</text>
</comment>
<dbReference type="PANTHER" id="PTHR48111:SF26">
    <property type="entry name" value="STAGE 0 SPORULATION PROTEIN A HOMOLOG"/>
    <property type="match status" value="1"/>
</dbReference>
<dbReference type="InterPro" id="IPR011006">
    <property type="entry name" value="CheY-like_superfamily"/>
</dbReference>
<dbReference type="SMART" id="SM00862">
    <property type="entry name" value="Trans_reg_C"/>
    <property type="match status" value="1"/>
</dbReference>
<dbReference type="InterPro" id="IPR036388">
    <property type="entry name" value="WH-like_DNA-bd_sf"/>
</dbReference>
<sequence>SSEDYTEYLLALIDLMLPDMNGMEVIKAIRQVSTIPIIIITAKDNDTDKSLGLNLGADDYVVKPFSLIELTARIKANIRRARTYQRHSQNAIVKIKDLEIDTLSHTVKRQDKSLDLTPIEFEILHLLASHPGQAFSKDRLYELIWKEPYFGNENVLNTHINRLRLKLKNSPEDTTDYIKTLWRIGYKMEEK</sequence>
<dbReference type="InterPro" id="IPR039420">
    <property type="entry name" value="WalR-like"/>
</dbReference>
<dbReference type="SMART" id="SM00448">
    <property type="entry name" value="REC"/>
    <property type="match status" value="1"/>
</dbReference>
<evidence type="ECO:0000259" key="10">
    <source>
        <dbReference type="PROSITE" id="PS50110"/>
    </source>
</evidence>
<dbReference type="GO" id="GO:0000976">
    <property type="term" value="F:transcription cis-regulatory region binding"/>
    <property type="evidence" value="ECO:0007669"/>
    <property type="project" value="TreeGrafter"/>
</dbReference>
<dbReference type="InterPro" id="IPR016032">
    <property type="entry name" value="Sig_transdc_resp-reg_C-effctor"/>
</dbReference>
<evidence type="ECO:0000256" key="8">
    <source>
        <dbReference type="PROSITE-ProRule" id="PRU00169"/>
    </source>
</evidence>
<feature type="domain" description="OmpR/PhoB-type" evidence="11">
    <location>
        <begin position="90"/>
        <end position="190"/>
    </location>
</feature>
<dbReference type="GO" id="GO:0005829">
    <property type="term" value="C:cytosol"/>
    <property type="evidence" value="ECO:0007669"/>
    <property type="project" value="TreeGrafter"/>
</dbReference>
<proteinExistence type="predicted"/>
<evidence type="ECO:0000313" key="13">
    <source>
        <dbReference type="Proteomes" id="UP000824230"/>
    </source>
</evidence>
<feature type="DNA-binding region" description="OmpR/PhoB-type" evidence="9">
    <location>
        <begin position="90"/>
        <end position="190"/>
    </location>
</feature>
<reference evidence="12" key="1">
    <citation type="journal article" date="2021" name="PeerJ">
        <title>Extensive microbial diversity within the chicken gut microbiome revealed by metagenomics and culture.</title>
        <authorList>
            <person name="Gilroy R."/>
            <person name="Ravi A."/>
            <person name="Getino M."/>
            <person name="Pursley I."/>
            <person name="Horton D.L."/>
            <person name="Alikhan N.F."/>
            <person name="Baker D."/>
            <person name="Gharbi K."/>
            <person name="Hall N."/>
            <person name="Watson M."/>
            <person name="Adriaenssens E.M."/>
            <person name="Foster-Nyarko E."/>
            <person name="Jarju S."/>
            <person name="Secka A."/>
            <person name="Antonio M."/>
            <person name="Oren A."/>
            <person name="Chaudhuri R.R."/>
            <person name="La Ragione R."/>
            <person name="Hildebrand F."/>
            <person name="Pallen M.J."/>
        </authorList>
    </citation>
    <scope>NUCLEOTIDE SEQUENCE</scope>
    <source>
        <strain evidence="12">ChiHjej12B11-1927</strain>
    </source>
</reference>
<organism evidence="12 13">
    <name type="scientific">Candidatus Blautia pullistercoris</name>
    <dbReference type="NCBI Taxonomy" id="2838499"/>
    <lineage>
        <taxon>Bacteria</taxon>
        <taxon>Bacillati</taxon>
        <taxon>Bacillota</taxon>
        <taxon>Clostridia</taxon>
        <taxon>Lachnospirales</taxon>
        <taxon>Lachnospiraceae</taxon>
        <taxon>Blautia</taxon>
    </lineage>
</organism>
<evidence type="ECO:0000256" key="5">
    <source>
        <dbReference type="ARBA" id="ARBA00023125"/>
    </source>
</evidence>
<name>A0A9D1VK62_9FIRM</name>
<accession>A0A9D1VK62</accession>
<keyword evidence="2 8" id="KW-0597">Phosphoprotein</keyword>
<keyword evidence="5 9" id="KW-0238">DNA-binding</keyword>
<dbReference type="PANTHER" id="PTHR48111">
    <property type="entry name" value="REGULATOR OF RPOS"/>
    <property type="match status" value="1"/>
</dbReference>
<evidence type="ECO:0000256" key="4">
    <source>
        <dbReference type="ARBA" id="ARBA00023015"/>
    </source>
</evidence>
<keyword evidence="4" id="KW-0805">Transcription regulation</keyword>
<feature type="non-terminal residue" evidence="12">
    <location>
        <position position="1"/>
    </location>
</feature>
<dbReference type="PROSITE" id="PS51755">
    <property type="entry name" value="OMPR_PHOB"/>
    <property type="match status" value="1"/>
</dbReference>
<dbReference type="Pfam" id="PF00486">
    <property type="entry name" value="Trans_reg_C"/>
    <property type="match status" value="1"/>
</dbReference>
<dbReference type="SUPFAM" id="SSF46894">
    <property type="entry name" value="C-terminal effector domain of the bipartite response regulators"/>
    <property type="match status" value="1"/>
</dbReference>
<dbReference type="InterPro" id="IPR001789">
    <property type="entry name" value="Sig_transdc_resp-reg_receiver"/>
</dbReference>
<protein>
    <recommendedName>
        <fullName evidence="1">Stage 0 sporulation protein A homolog</fullName>
    </recommendedName>
</protein>
<reference evidence="12" key="2">
    <citation type="submission" date="2021-04" db="EMBL/GenBank/DDBJ databases">
        <authorList>
            <person name="Gilroy R."/>
        </authorList>
    </citation>
    <scope>NUCLEOTIDE SEQUENCE</scope>
    <source>
        <strain evidence="12">ChiHjej12B11-1927</strain>
    </source>
</reference>
<evidence type="ECO:0000259" key="11">
    <source>
        <dbReference type="PROSITE" id="PS51755"/>
    </source>
</evidence>
<gene>
    <name evidence="12" type="ORF">H9738_03470</name>
</gene>
<dbReference type="PROSITE" id="PS50110">
    <property type="entry name" value="RESPONSE_REGULATORY"/>
    <property type="match status" value="1"/>
</dbReference>
<dbReference type="Gene3D" id="6.10.250.690">
    <property type="match status" value="1"/>
</dbReference>
<dbReference type="AlphaFoldDB" id="A0A9D1VK62"/>
<dbReference type="GO" id="GO:0000156">
    <property type="term" value="F:phosphorelay response regulator activity"/>
    <property type="evidence" value="ECO:0007669"/>
    <property type="project" value="TreeGrafter"/>
</dbReference>
<comment type="function">
    <text evidence="7">May play the central regulatory role in sporulation. It may be an element of the effector pathway responsible for the activation of sporulation genes in response to nutritional stress. Spo0A may act in concert with spo0H (a sigma factor) to control the expression of some genes that are critical to the sporulation process.</text>
</comment>
<evidence type="ECO:0000256" key="3">
    <source>
        <dbReference type="ARBA" id="ARBA00023012"/>
    </source>
</evidence>
<dbReference type="GO" id="GO:0006355">
    <property type="term" value="P:regulation of DNA-templated transcription"/>
    <property type="evidence" value="ECO:0007669"/>
    <property type="project" value="InterPro"/>
</dbReference>
<dbReference type="Gene3D" id="1.10.10.10">
    <property type="entry name" value="Winged helix-like DNA-binding domain superfamily/Winged helix DNA-binding domain"/>
    <property type="match status" value="1"/>
</dbReference>
<evidence type="ECO:0000256" key="7">
    <source>
        <dbReference type="ARBA" id="ARBA00024867"/>
    </source>
</evidence>
<evidence type="ECO:0000313" key="12">
    <source>
        <dbReference type="EMBL" id="HIX36916.1"/>
    </source>
</evidence>
<keyword evidence="6" id="KW-0804">Transcription</keyword>
<dbReference type="Proteomes" id="UP000824230">
    <property type="component" value="Unassembled WGS sequence"/>
</dbReference>
<evidence type="ECO:0000256" key="1">
    <source>
        <dbReference type="ARBA" id="ARBA00018672"/>
    </source>
</evidence>
<evidence type="ECO:0000256" key="9">
    <source>
        <dbReference type="PROSITE-ProRule" id="PRU01091"/>
    </source>
</evidence>
<feature type="domain" description="Response regulatory" evidence="10">
    <location>
        <begin position="1"/>
        <end position="78"/>
    </location>
</feature>
<evidence type="ECO:0000256" key="6">
    <source>
        <dbReference type="ARBA" id="ARBA00023163"/>
    </source>
</evidence>
<dbReference type="Gene3D" id="3.40.50.2300">
    <property type="match status" value="1"/>
</dbReference>
<evidence type="ECO:0000256" key="2">
    <source>
        <dbReference type="ARBA" id="ARBA00022553"/>
    </source>
</evidence>
<dbReference type="FunFam" id="1.10.10.10:FF:000018">
    <property type="entry name" value="DNA-binding response regulator ResD"/>
    <property type="match status" value="1"/>
</dbReference>
<dbReference type="EMBL" id="DXFG01000063">
    <property type="protein sequence ID" value="HIX36916.1"/>
    <property type="molecule type" value="Genomic_DNA"/>
</dbReference>
<dbReference type="Pfam" id="PF00072">
    <property type="entry name" value="Response_reg"/>
    <property type="match status" value="1"/>
</dbReference>
<dbReference type="SUPFAM" id="SSF52172">
    <property type="entry name" value="CheY-like"/>
    <property type="match status" value="1"/>
</dbReference>
<dbReference type="CDD" id="cd00383">
    <property type="entry name" value="trans_reg_C"/>
    <property type="match status" value="1"/>
</dbReference>